<evidence type="ECO:0000313" key="1">
    <source>
        <dbReference type="Ensembl" id="ENSCINP00000036084.1"/>
    </source>
</evidence>
<keyword evidence="2" id="KW-1185">Reference proteome</keyword>
<name>H2Y2E9_CIOIN</name>
<reference evidence="1" key="2">
    <citation type="journal article" date="2008" name="Genome Biol.">
        <title>Improved genome assembly and evidence-based global gene model set for the chordate Ciona intestinalis: new insight into intron and operon populations.</title>
        <authorList>
            <person name="Satou Y."/>
            <person name="Mineta K."/>
            <person name="Ogasawara M."/>
            <person name="Sasakura Y."/>
            <person name="Shoguchi E."/>
            <person name="Ueno K."/>
            <person name="Yamada L."/>
            <person name="Matsumoto J."/>
            <person name="Wasserscheid J."/>
            <person name="Dewar K."/>
            <person name="Wiley G.B."/>
            <person name="Macmil S.L."/>
            <person name="Roe B.A."/>
            <person name="Zeller R.W."/>
            <person name="Hastings K.E."/>
            <person name="Lemaire P."/>
            <person name="Lindquist E."/>
            <person name="Endo T."/>
            <person name="Hotta K."/>
            <person name="Inaba K."/>
        </authorList>
    </citation>
    <scope>NUCLEOTIDE SEQUENCE [LARGE SCALE GENOMIC DNA]</scope>
    <source>
        <strain evidence="1">wild type</strain>
    </source>
</reference>
<dbReference type="AlphaFoldDB" id="H2Y2E9"/>
<reference evidence="2" key="1">
    <citation type="journal article" date="2002" name="Science">
        <title>The draft genome of Ciona intestinalis: insights into chordate and vertebrate origins.</title>
        <authorList>
            <person name="Dehal P."/>
            <person name="Satou Y."/>
            <person name="Campbell R.K."/>
            <person name="Chapman J."/>
            <person name="Degnan B."/>
            <person name="De Tomaso A."/>
            <person name="Davidson B."/>
            <person name="Di Gregorio A."/>
            <person name="Gelpke M."/>
            <person name="Goodstein D.M."/>
            <person name="Harafuji N."/>
            <person name="Hastings K.E."/>
            <person name="Ho I."/>
            <person name="Hotta K."/>
            <person name="Huang W."/>
            <person name="Kawashima T."/>
            <person name="Lemaire P."/>
            <person name="Martinez D."/>
            <person name="Meinertzhagen I.A."/>
            <person name="Necula S."/>
            <person name="Nonaka M."/>
            <person name="Putnam N."/>
            <person name="Rash S."/>
            <person name="Saiga H."/>
            <person name="Satake M."/>
            <person name="Terry A."/>
            <person name="Yamada L."/>
            <person name="Wang H.G."/>
            <person name="Awazu S."/>
            <person name="Azumi K."/>
            <person name="Boore J."/>
            <person name="Branno M."/>
            <person name="Chin-Bow S."/>
            <person name="DeSantis R."/>
            <person name="Doyle S."/>
            <person name="Francino P."/>
            <person name="Keys D.N."/>
            <person name="Haga S."/>
            <person name="Hayashi H."/>
            <person name="Hino K."/>
            <person name="Imai K.S."/>
            <person name="Inaba K."/>
            <person name="Kano S."/>
            <person name="Kobayashi K."/>
            <person name="Kobayashi M."/>
            <person name="Lee B.I."/>
            <person name="Makabe K.W."/>
            <person name="Manohar C."/>
            <person name="Matassi G."/>
            <person name="Medina M."/>
            <person name="Mochizuki Y."/>
            <person name="Mount S."/>
            <person name="Morishita T."/>
            <person name="Miura S."/>
            <person name="Nakayama A."/>
            <person name="Nishizaka S."/>
            <person name="Nomoto H."/>
            <person name="Ohta F."/>
            <person name="Oishi K."/>
            <person name="Rigoutsos I."/>
            <person name="Sano M."/>
            <person name="Sasaki A."/>
            <person name="Sasakura Y."/>
            <person name="Shoguchi E."/>
            <person name="Shin-i T."/>
            <person name="Spagnuolo A."/>
            <person name="Stainier D."/>
            <person name="Suzuki M.M."/>
            <person name="Tassy O."/>
            <person name="Takatori N."/>
            <person name="Tokuoka M."/>
            <person name="Yagi K."/>
            <person name="Yoshizaki F."/>
            <person name="Wada S."/>
            <person name="Zhang C."/>
            <person name="Hyatt P.D."/>
            <person name="Larimer F."/>
            <person name="Detter C."/>
            <person name="Doggett N."/>
            <person name="Glavina T."/>
            <person name="Hawkins T."/>
            <person name="Richardson P."/>
            <person name="Lucas S."/>
            <person name="Kohara Y."/>
            <person name="Levine M."/>
            <person name="Satoh N."/>
            <person name="Rokhsar D.S."/>
        </authorList>
    </citation>
    <scope>NUCLEOTIDE SEQUENCE [LARGE SCALE GENOMIC DNA]</scope>
</reference>
<proteinExistence type="predicted"/>
<dbReference type="Ensembl" id="ENSCINT00000034376.1">
    <property type="protein sequence ID" value="ENSCINP00000036084.1"/>
    <property type="gene ID" value="ENSCING00000023740.1"/>
</dbReference>
<accession>A0A1W2W7K8</accession>
<dbReference type="HOGENOM" id="CLU_2262794_0_0_1"/>
<evidence type="ECO:0000313" key="2">
    <source>
        <dbReference type="Proteomes" id="UP000008144"/>
    </source>
</evidence>
<reference evidence="1" key="4">
    <citation type="submission" date="2025-09" db="UniProtKB">
        <authorList>
            <consortium name="Ensembl"/>
        </authorList>
    </citation>
    <scope>IDENTIFICATION</scope>
</reference>
<dbReference type="OMA" id="RCMPPDD"/>
<dbReference type="EMBL" id="EAAA01001239">
    <property type="status" value="NOT_ANNOTATED_CDS"/>
    <property type="molecule type" value="Genomic_DNA"/>
</dbReference>
<dbReference type="GeneID" id="100179682"/>
<dbReference type="GeneTree" id="ENSGT00660000097299"/>
<gene>
    <name evidence="1" type="primary">LOC100179682</name>
</gene>
<dbReference type="Proteomes" id="UP000008144">
    <property type="component" value="Chromosome 14"/>
</dbReference>
<sequence length="103" mass="11528">MLLAGRLRSAVKLTKAASNVYNATKPLVPKTASRVFKRHGGTNRMGYRCMPPDDPLIEMACDVVLTVLWAYLYYNFYHSGGTLFNVGVNYHTYEHLSDADLGI</sequence>
<dbReference type="KEGG" id="cin:100179682"/>
<accession>H2Y2E9</accession>
<dbReference type="InParanoid" id="H2Y2E9"/>
<dbReference type="RefSeq" id="XP_002125969.1">
    <property type="nucleotide sequence ID" value="XM_002125933.5"/>
</dbReference>
<reference evidence="1" key="3">
    <citation type="submission" date="2025-08" db="UniProtKB">
        <authorList>
            <consortium name="Ensembl"/>
        </authorList>
    </citation>
    <scope>IDENTIFICATION</scope>
</reference>
<protein>
    <submittedName>
        <fullName evidence="1">Uncharacterized LOC100179682</fullName>
    </submittedName>
</protein>
<organism evidence="1 2">
    <name type="scientific">Ciona intestinalis</name>
    <name type="common">Transparent sea squirt</name>
    <name type="synonym">Ascidia intestinalis</name>
    <dbReference type="NCBI Taxonomy" id="7719"/>
    <lineage>
        <taxon>Eukaryota</taxon>
        <taxon>Metazoa</taxon>
        <taxon>Chordata</taxon>
        <taxon>Tunicata</taxon>
        <taxon>Ascidiacea</taxon>
        <taxon>Phlebobranchia</taxon>
        <taxon>Cionidae</taxon>
        <taxon>Ciona</taxon>
    </lineage>
</organism>